<accession>A0ABT1WDT1</accession>
<evidence type="ECO:0000259" key="5">
    <source>
        <dbReference type="SMART" id="SM00062"/>
    </source>
</evidence>
<dbReference type="Gene3D" id="3.40.190.10">
    <property type="entry name" value="Periplasmic binding protein-like II"/>
    <property type="match status" value="2"/>
</dbReference>
<comment type="similarity">
    <text evidence="1">Belongs to the bacterial solute-binding protein 3 family.</text>
</comment>
<dbReference type="SUPFAM" id="SSF53850">
    <property type="entry name" value="Periplasmic binding protein-like II"/>
    <property type="match status" value="1"/>
</dbReference>
<gene>
    <name evidence="6" type="ORF">NQT62_04395</name>
</gene>
<dbReference type="InterPro" id="IPR051455">
    <property type="entry name" value="Bact_solute-bind_prot3"/>
</dbReference>
<evidence type="ECO:0000256" key="3">
    <source>
        <dbReference type="ARBA" id="ARBA00022729"/>
    </source>
</evidence>
<protein>
    <submittedName>
        <fullName evidence="6">Amino acid ABC transporter substrate-binding protein</fullName>
    </submittedName>
</protein>
<proteinExistence type="inferred from homology"/>
<reference evidence="6 7" key="1">
    <citation type="submission" date="2022-07" db="EMBL/GenBank/DDBJ databases">
        <authorList>
            <person name="Xamxidin M."/>
            <person name="Wu M."/>
        </authorList>
    </citation>
    <scope>NUCLEOTIDE SEQUENCE [LARGE SCALE GENOMIC DNA]</scope>
    <source>
        <strain evidence="6 7">NBRC 111650</strain>
    </source>
</reference>
<keyword evidence="3 4" id="KW-0732">Signal</keyword>
<dbReference type="PANTHER" id="PTHR30085">
    <property type="entry name" value="AMINO ACID ABC TRANSPORTER PERMEASE"/>
    <property type="match status" value="1"/>
</dbReference>
<evidence type="ECO:0000256" key="1">
    <source>
        <dbReference type="ARBA" id="ARBA00010333"/>
    </source>
</evidence>
<evidence type="ECO:0000313" key="6">
    <source>
        <dbReference type="EMBL" id="MCQ8895683.1"/>
    </source>
</evidence>
<evidence type="ECO:0000256" key="4">
    <source>
        <dbReference type="SAM" id="SignalP"/>
    </source>
</evidence>
<sequence length="345" mass="36984">MSIVKRATWLWMIGLVVLVPALVNPACAGDTLTAVKARGVVRCGVSSGVAGFSAIGSDGQWVGLDVSVCRAIAAAVLGDARKVEFTPLSSQQRFAALQAGQIDVLSRNTTWTLSRDAGLGVQFTGISYFDGQGILVHKRFKVKHARELNGAEICVQSGTTNEKNLATYLATQGIRAKIIVYDQFEPAYKAFFSGRCQAFSTDVSALVSLKSSKSARPDDFEVLPEVFSKEPLGPAVRSGDSDWFAIVKWVLYALLEAEELGVGQANLAQAARSGNPAVLRLLGQAEDIGKPLGLPRDWVATVLAQVGNYGEVYERTLGQQSPLQLPRGLNALWTKGGLMYAPPLR</sequence>
<evidence type="ECO:0000313" key="7">
    <source>
        <dbReference type="Proteomes" id="UP001204142"/>
    </source>
</evidence>
<dbReference type="EMBL" id="JANIGO010000001">
    <property type="protein sequence ID" value="MCQ8895683.1"/>
    <property type="molecule type" value="Genomic_DNA"/>
</dbReference>
<comment type="caution">
    <text evidence="6">The sequence shown here is derived from an EMBL/GenBank/DDBJ whole genome shotgun (WGS) entry which is preliminary data.</text>
</comment>
<dbReference type="CDD" id="cd13692">
    <property type="entry name" value="PBP2_BztA"/>
    <property type="match status" value="1"/>
</dbReference>
<dbReference type="Pfam" id="PF00497">
    <property type="entry name" value="SBP_bac_3"/>
    <property type="match status" value="1"/>
</dbReference>
<feature type="domain" description="Solute-binding protein family 3/N-terminal" evidence="5">
    <location>
        <begin position="40"/>
        <end position="270"/>
    </location>
</feature>
<organism evidence="6 7">
    <name type="scientific">Limnobacter humi</name>
    <dbReference type="NCBI Taxonomy" id="1778671"/>
    <lineage>
        <taxon>Bacteria</taxon>
        <taxon>Pseudomonadati</taxon>
        <taxon>Pseudomonadota</taxon>
        <taxon>Betaproteobacteria</taxon>
        <taxon>Burkholderiales</taxon>
        <taxon>Burkholderiaceae</taxon>
        <taxon>Limnobacter</taxon>
    </lineage>
</organism>
<dbReference type="InterPro" id="IPR001638">
    <property type="entry name" value="Solute-binding_3/MltF_N"/>
</dbReference>
<feature type="chain" id="PRO_5047411129" evidence="4">
    <location>
        <begin position="29"/>
        <end position="345"/>
    </location>
</feature>
<dbReference type="RefSeq" id="WP_256763382.1">
    <property type="nucleotide sequence ID" value="NZ_JANIGO010000001.1"/>
</dbReference>
<keyword evidence="7" id="KW-1185">Reference proteome</keyword>
<keyword evidence="2" id="KW-0813">Transport</keyword>
<dbReference type="Proteomes" id="UP001204142">
    <property type="component" value="Unassembled WGS sequence"/>
</dbReference>
<feature type="signal peptide" evidence="4">
    <location>
        <begin position="1"/>
        <end position="28"/>
    </location>
</feature>
<name>A0ABT1WDT1_9BURK</name>
<dbReference type="PANTHER" id="PTHR30085:SF7">
    <property type="entry name" value="AMINO-ACID ABC TRANSPORTER-BINDING PROTEIN YHDW-RELATED"/>
    <property type="match status" value="1"/>
</dbReference>
<evidence type="ECO:0000256" key="2">
    <source>
        <dbReference type="ARBA" id="ARBA00022448"/>
    </source>
</evidence>
<dbReference type="SMART" id="SM00062">
    <property type="entry name" value="PBPb"/>
    <property type="match status" value="1"/>
</dbReference>